<dbReference type="AlphaFoldDB" id="A0A346NSI9"/>
<keyword evidence="2" id="KW-1185">Reference proteome</keyword>
<organism evidence="1 2">
    <name type="scientific">Salinimonas sediminis</name>
    <dbReference type="NCBI Taxonomy" id="2303538"/>
    <lineage>
        <taxon>Bacteria</taxon>
        <taxon>Pseudomonadati</taxon>
        <taxon>Pseudomonadota</taxon>
        <taxon>Gammaproteobacteria</taxon>
        <taxon>Alteromonadales</taxon>
        <taxon>Alteromonadaceae</taxon>
        <taxon>Alteromonas/Salinimonas group</taxon>
        <taxon>Salinimonas</taxon>
    </lineage>
</organism>
<reference evidence="1 2" key="1">
    <citation type="submission" date="2018-08" db="EMBL/GenBank/DDBJ databases">
        <title>Salinimonas sediminis sp. nov., a piezophilic bacterium isolated from a deep-sea sediment sample from the New Britain Trench.</title>
        <authorList>
            <person name="Cao J."/>
        </authorList>
    </citation>
    <scope>NUCLEOTIDE SEQUENCE [LARGE SCALE GENOMIC DNA]</scope>
    <source>
        <strain evidence="1 2">N102</strain>
    </source>
</reference>
<protein>
    <submittedName>
        <fullName evidence="1">DUF2252 domain-containing protein</fullName>
    </submittedName>
</protein>
<accession>A0A346NSI9</accession>
<dbReference type="EMBL" id="CP031769">
    <property type="protein sequence ID" value="AXR08496.1"/>
    <property type="molecule type" value="Genomic_DNA"/>
</dbReference>
<name>A0A346NSI9_9ALTE</name>
<evidence type="ECO:0000313" key="1">
    <source>
        <dbReference type="EMBL" id="AXR08496.1"/>
    </source>
</evidence>
<gene>
    <name evidence="1" type="ORF">D0Y50_11340</name>
</gene>
<dbReference type="Pfam" id="PF10009">
    <property type="entry name" value="DUF2252"/>
    <property type="match status" value="2"/>
</dbReference>
<dbReference type="InterPro" id="IPR011009">
    <property type="entry name" value="Kinase-like_dom_sf"/>
</dbReference>
<dbReference type="SUPFAM" id="SSF56112">
    <property type="entry name" value="Protein kinase-like (PK-like)"/>
    <property type="match status" value="1"/>
</dbReference>
<sequence length="451" mass="50417">MTRCQFVHQHIKRVDGHAPSPLADKHNKMADNPFAFYRGSAQVFYADLAAGNLRMPACLDALPLTCVVGDCHVSNFGFITEEGSHGDTVIFAPNDFDDACVGYAGWDIMRFLTSLALAGDYAQGIKQAHYTHSKNNSNKPVVNEAEIKQAMAGFIRHYIETCRRLVDNPPLINSAIESVEPGTRLAKHYDKACRRAAGGSEFTTKSALAKAIYMSDEGLRFIRKTEKFTPLARHRYKEIEEAFAPYMDDEVIDIVQRNDAGTGSLNVARYYFLVGPAKPHNADSFARCHIVEVKQQREAAPLYYFTDLAPVNRLNPAHLTARCQRKMQRKPDLLLDEAYWQKHHYLIRSRHHARVGIDPEDVTLGHKSVGGGFDEYAQWCAQALALAHARGDRRSARFEHLVAEQLPGCEAQLLDTAWQYARQVQQDYQDFVRALAAPAAKPGAAAPACSR</sequence>
<dbReference type="KEGG" id="salm:D0Y50_11340"/>
<dbReference type="OrthoDB" id="1491115at2"/>
<dbReference type="Proteomes" id="UP000262073">
    <property type="component" value="Chromosome"/>
</dbReference>
<dbReference type="PANTHER" id="PTHR39441">
    <property type="entry name" value="DUF2252 DOMAIN-CONTAINING PROTEIN"/>
    <property type="match status" value="1"/>
</dbReference>
<dbReference type="PANTHER" id="PTHR39441:SF1">
    <property type="entry name" value="DUF2252 DOMAIN-CONTAINING PROTEIN"/>
    <property type="match status" value="1"/>
</dbReference>
<proteinExistence type="predicted"/>
<dbReference type="InterPro" id="IPR018721">
    <property type="entry name" value="DUF2252"/>
</dbReference>
<evidence type="ECO:0000313" key="2">
    <source>
        <dbReference type="Proteomes" id="UP000262073"/>
    </source>
</evidence>